<evidence type="ECO:0000313" key="2">
    <source>
        <dbReference type="Proteomes" id="UP000580839"/>
    </source>
</evidence>
<accession>A0A849SR14</accession>
<dbReference type="Proteomes" id="UP000580839">
    <property type="component" value="Unassembled WGS sequence"/>
</dbReference>
<evidence type="ECO:0008006" key="3">
    <source>
        <dbReference type="Google" id="ProtNLM"/>
    </source>
</evidence>
<protein>
    <recommendedName>
        <fullName evidence="3">T9SS type A sorting domain-containing protein</fullName>
    </recommendedName>
</protein>
<feature type="non-terminal residue" evidence="1">
    <location>
        <position position="1"/>
    </location>
</feature>
<proteinExistence type="predicted"/>
<evidence type="ECO:0000313" key="1">
    <source>
        <dbReference type="EMBL" id="NOT34445.1"/>
    </source>
</evidence>
<reference evidence="1 2" key="1">
    <citation type="submission" date="2020-04" db="EMBL/GenBank/DDBJ databases">
        <title>Metagenomic profiling of ammonia- and methane-oxidizing microorganisms in a Dutch drinking water treatment plant.</title>
        <authorList>
            <person name="Poghosyan L."/>
            <person name="Leucker S."/>
        </authorList>
    </citation>
    <scope>NUCLEOTIDE SEQUENCE [LARGE SCALE GENOMIC DNA]</scope>
    <source>
        <strain evidence="1">S-RSF-IL-03</strain>
    </source>
</reference>
<dbReference type="EMBL" id="JABFRW010000121">
    <property type="protein sequence ID" value="NOT34445.1"/>
    <property type="molecule type" value="Genomic_DNA"/>
</dbReference>
<name>A0A849SR14_UNCEI</name>
<gene>
    <name evidence="1" type="ORF">HOP12_09775</name>
</gene>
<dbReference type="AlphaFoldDB" id="A0A849SR14"/>
<sequence length="132" mass="13988">VPPGVTTERREGDLWSATADLSGTPLAPPLTLPPLTGALELTPSRVRPGEPLRLSWSLPWSGARVTLRVFDLAGRPAAVALSEARVTARGETRWTPRDLAPGLYLMALEARGGDADATLGTTRPFRVVKAGP</sequence>
<organism evidence="1 2">
    <name type="scientific">Eiseniibacteriota bacterium</name>
    <dbReference type="NCBI Taxonomy" id="2212470"/>
    <lineage>
        <taxon>Bacteria</taxon>
        <taxon>Candidatus Eiseniibacteriota</taxon>
    </lineage>
</organism>
<comment type="caution">
    <text evidence="1">The sequence shown here is derived from an EMBL/GenBank/DDBJ whole genome shotgun (WGS) entry which is preliminary data.</text>
</comment>